<sequence length="155" mass="16895">MECSDNVGDREDKSNSYGNEEIQLGSTSNKRNTLDPSWTAKASFGRDAVVLQSRRGTCSTHPESFSDAVQRSTQIKSGKAAGPDNIPAEALKADVAITAKILYIIFSKVWDEEQVPTDWKEGLLVKIPKAISATVITAGASLFSQYQENSSTRYC</sequence>
<protein>
    <submittedName>
        <fullName evidence="4">Peroxisomal membrane protein PEX16</fullName>
    </submittedName>
</protein>
<name>A0A183L4J4_9TREM</name>
<evidence type="ECO:0000313" key="3">
    <source>
        <dbReference type="Proteomes" id="UP000279833"/>
    </source>
</evidence>
<dbReference type="AlphaFoldDB" id="A0A183L4J4"/>
<evidence type="ECO:0000313" key="4">
    <source>
        <dbReference type="WBParaSite" id="SCUD_0002225701-mRNA-1"/>
    </source>
</evidence>
<dbReference type="EMBL" id="UZAK01048779">
    <property type="protein sequence ID" value="VDP78238.1"/>
    <property type="molecule type" value="Genomic_DNA"/>
</dbReference>
<evidence type="ECO:0000313" key="2">
    <source>
        <dbReference type="EMBL" id="VDP78238.1"/>
    </source>
</evidence>
<gene>
    <name evidence="2" type="ORF">SCUD_LOCUS22254</name>
</gene>
<accession>A0A183L4J4</accession>
<keyword evidence="3" id="KW-1185">Reference proteome</keyword>
<reference evidence="4" key="1">
    <citation type="submission" date="2016-06" db="UniProtKB">
        <authorList>
            <consortium name="WormBaseParasite"/>
        </authorList>
    </citation>
    <scope>IDENTIFICATION</scope>
</reference>
<dbReference type="WBParaSite" id="SCUD_0002225701-mRNA-1">
    <property type="protein sequence ID" value="SCUD_0002225701-mRNA-1"/>
    <property type="gene ID" value="SCUD_0002225701"/>
</dbReference>
<evidence type="ECO:0000256" key="1">
    <source>
        <dbReference type="SAM" id="MobiDB-lite"/>
    </source>
</evidence>
<proteinExistence type="predicted"/>
<feature type="region of interest" description="Disordered" evidence="1">
    <location>
        <begin position="1"/>
        <end position="37"/>
    </location>
</feature>
<organism evidence="4">
    <name type="scientific">Schistosoma curassoni</name>
    <dbReference type="NCBI Taxonomy" id="6186"/>
    <lineage>
        <taxon>Eukaryota</taxon>
        <taxon>Metazoa</taxon>
        <taxon>Spiralia</taxon>
        <taxon>Lophotrochozoa</taxon>
        <taxon>Platyhelminthes</taxon>
        <taxon>Trematoda</taxon>
        <taxon>Digenea</taxon>
        <taxon>Strigeidida</taxon>
        <taxon>Schistosomatoidea</taxon>
        <taxon>Schistosomatidae</taxon>
        <taxon>Schistosoma</taxon>
    </lineage>
</organism>
<dbReference type="Proteomes" id="UP000279833">
    <property type="component" value="Unassembled WGS sequence"/>
</dbReference>
<reference evidence="2 3" key="2">
    <citation type="submission" date="2018-11" db="EMBL/GenBank/DDBJ databases">
        <authorList>
            <consortium name="Pathogen Informatics"/>
        </authorList>
    </citation>
    <scope>NUCLEOTIDE SEQUENCE [LARGE SCALE GENOMIC DNA]</scope>
    <source>
        <strain evidence="2">Dakar</strain>
        <strain evidence="3">Dakar, Senegal</strain>
    </source>
</reference>
<feature type="compositionally biased region" description="Polar residues" evidence="1">
    <location>
        <begin position="24"/>
        <end position="36"/>
    </location>
</feature>